<protein>
    <submittedName>
        <fullName evidence="2">Uncharacterized protein</fullName>
    </submittedName>
</protein>
<name>A0A6C0CE96_9ZZZZ</name>
<organism evidence="2">
    <name type="scientific">viral metagenome</name>
    <dbReference type="NCBI Taxonomy" id="1070528"/>
    <lineage>
        <taxon>unclassified sequences</taxon>
        <taxon>metagenomes</taxon>
        <taxon>organismal metagenomes</taxon>
    </lineage>
</organism>
<sequence>MFHWCLLLVILLIILIKDFKKPLIEGNTGDGIDDGQGGTHTSDSVQDMDEDEMKDELRRIREENYSDASGFEAMVKKGQCTDEEDGPNHHSCKIDDAKDNKPNVDIRYLNPGLNKLYDIQNYTYLSCPKRFQDTMDILVKENLKPDPELYKMTLDPNIPDPTNFFNNKYSIGQYPGYTHNNYLDRTRYIKADEPLPVNPDFFVDGGGTYA</sequence>
<feature type="region of interest" description="Disordered" evidence="1">
    <location>
        <begin position="28"/>
        <end position="51"/>
    </location>
</feature>
<accession>A0A6C0CE96</accession>
<dbReference type="EMBL" id="MN739396">
    <property type="protein sequence ID" value="QHT02627.1"/>
    <property type="molecule type" value="Genomic_DNA"/>
</dbReference>
<dbReference type="AlphaFoldDB" id="A0A6C0CE96"/>
<proteinExistence type="predicted"/>
<evidence type="ECO:0000256" key="1">
    <source>
        <dbReference type="SAM" id="MobiDB-lite"/>
    </source>
</evidence>
<evidence type="ECO:0000313" key="2">
    <source>
        <dbReference type="EMBL" id="QHT02627.1"/>
    </source>
</evidence>
<reference evidence="2" key="1">
    <citation type="journal article" date="2020" name="Nature">
        <title>Giant virus diversity and host interactions through global metagenomics.</title>
        <authorList>
            <person name="Schulz F."/>
            <person name="Roux S."/>
            <person name="Paez-Espino D."/>
            <person name="Jungbluth S."/>
            <person name="Walsh D.A."/>
            <person name="Denef V.J."/>
            <person name="McMahon K.D."/>
            <person name="Konstantinidis K.T."/>
            <person name="Eloe-Fadrosh E.A."/>
            <person name="Kyrpides N.C."/>
            <person name="Woyke T."/>
        </authorList>
    </citation>
    <scope>NUCLEOTIDE SEQUENCE</scope>
    <source>
        <strain evidence="2">GVMAG-M-3300020595-32</strain>
    </source>
</reference>